<dbReference type="Proteomes" id="UP000181917">
    <property type="component" value="Unassembled WGS sequence"/>
</dbReference>
<accession>A0A1H1F719</accession>
<keyword evidence="2" id="KW-1185">Reference proteome</keyword>
<dbReference type="OrthoDB" id="4863923at2"/>
<gene>
    <name evidence="1" type="ORF">SAMN04489742_3290</name>
</gene>
<reference evidence="1 2" key="1">
    <citation type="submission" date="2016-10" db="EMBL/GenBank/DDBJ databases">
        <authorList>
            <person name="de Groot N.N."/>
        </authorList>
    </citation>
    <scope>NUCLEOTIDE SEQUENCE [LARGE SCALE GENOMIC DNA]</scope>
    <source>
        <strain evidence="1 2">DSM 20117</strain>
    </source>
</reference>
<protein>
    <recommendedName>
        <fullName evidence="3">EspG family protein</fullName>
    </recommendedName>
</protein>
<evidence type="ECO:0000313" key="2">
    <source>
        <dbReference type="Proteomes" id="UP000181917"/>
    </source>
</evidence>
<evidence type="ECO:0000313" key="1">
    <source>
        <dbReference type="EMBL" id="SDQ96728.1"/>
    </source>
</evidence>
<evidence type="ECO:0008006" key="3">
    <source>
        <dbReference type="Google" id="ProtNLM"/>
    </source>
</evidence>
<dbReference type="EMBL" id="FNKH01000002">
    <property type="protein sequence ID" value="SDQ96728.1"/>
    <property type="molecule type" value="Genomic_DNA"/>
</dbReference>
<proteinExistence type="predicted"/>
<dbReference type="RefSeq" id="WP_074701383.1">
    <property type="nucleotide sequence ID" value="NZ_CP018863.1"/>
</dbReference>
<sequence>MDSLNSIAPREPRLDEFASARIGAKLEDLSRVSQAQPYHSNGPVLDTRTVQLFESIADSGAVGRFQRGGKKYEIAELSASGYTNEKGQLTSSGKAFATPWREFEFGLSIAAQREEMNTGMQIWAGGGLAILAAGPSPFAAETMGIAPNQLALDLVTVAQLPMAIASWCSIGPAWTTHGDLRSLQQKQFYARLASAAEPAPADADGAWLRMWHQPWTAWNIRRSGSQSGHSWLNAGSAGHYRVGTKAGDITLEPEPSAVVWDTLVRFIHQAVTAPEQAVDGMGQ</sequence>
<organism evidence="1 2">
    <name type="scientific">Crystallibacter crystallopoietes</name>
    <dbReference type="NCBI Taxonomy" id="37928"/>
    <lineage>
        <taxon>Bacteria</taxon>
        <taxon>Bacillati</taxon>
        <taxon>Actinomycetota</taxon>
        <taxon>Actinomycetes</taxon>
        <taxon>Micrococcales</taxon>
        <taxon>Micrococcaceae</taxon>
        <taxon>Crystallibacter</taxon>
    </lineage>
</organism>
<dbReference type="AlphaFoldDB" id="A0A1H1F719"/>
<dbReference type="STRING" id="37928.SAMN04489742_3290"/>
<dbReference type="KEGG" id="acry:AC20117_01040"/>
<name>A0A1H1F719_9MICC</name>